<evidence type="ECO:0000313" key="7">
    <source>
        <dbReference type="Proteomes" id="UP000309138"/>
    </source>
</evidence>
<comment type="subcellular location">
    <subcellularLocation>
        <location evidence="1">Cell outer membrane</location>
    </subcellularLocation>
</comment>
<keyword evidence="4" id="KW-0472">Membrane</keyword>
<dbReference type="PANTHER" id="PTHR38776:SF1">
    <property type="entry name" value="MLTA-INTERACTING PROTEIN-RELATED"/>
    <property type="match status" value="1"/>
</dbReference>
<dbReference type="EMBL" id="SWKR01000001">
    <property type="protein sequence ID" value="TKD53376.1"/>
    <property type="molecule type" value="Genomic_DNA"/>
</dbReference>
<proteinExistence type="inferred from homology"/>
<keyword evidence="7" id="KW-1185">Reference proteome</keyword>
<gene>
    <name evidence="6" type="ORF">FBR43_02040</name>
</gene>
<protein>
    <submittedName>
        <fullName evidence="6">MipA/OmpV family protein</fullName>
    </submittedName>
</protein>
<reference evidence="6 7" key="1">
    <citation type="submission" date="2019-04" db="EMBL/GenBank/DDBJ databases">
        <authorList>
            <person name="Yang Y."/>
            <person name="Wei D."/>
        </authorList>
    </citation>
    <scope>NUCLEOTIDE SEQUENCE [LARGE SCALE GENOMIC DNA]</scope>
    <source>
        <strain evidence="6 7">L-1-4w-11</strain>
    </source>
</reference>
<comment type="caution">
    <text evidence="6">The sequence shown here is derived from an EMBL/GenBank/DDBJ whole genome shotgun (WGS) entry which is preliminary data.</text>
</comment>
<evidence type="ECO:0000313" key="6">
    <source>
        <dbReference type="EMBL" id="TKD53376.1"/>
    </source>
</evidence>
<dbReference type="GO" id="GO:0009279">
    <property type="term" value="C:cell outer membrane"/>
    <property type="evidence" value="ECO:0007669"/>
    <property type="project" value="UniProtKB-SubCell"/>
</dbReference>
<sequence length="280" mass="29187">MALLGASPAFAQEQTALPPAPAEEVVSSDPRGDFVIVGAALAVLPDYEGSNDYGFTPAPGAIGQVSGYRFLLAGNRLSVDLIRDGFGPTWDIQAGPIGVVNLNRTSRDAIDEPQVALLDERGTAIELGGYVGIGKTGVITSDYDRFSATISYRHDVSGVHSSGIWAPTVSYTTPLSTKALVGLFASAEIVERGYGRTYFSVTPAEAARSGLPVFTAGGGFKNWTLGMAATRSLTGDLTGGLQLVGGVVYRRLGGDFGDSPVTQLGSRDQWLGALGLAYSF</sequence>
<accession>A0A4U1LAI1</accession>
<dbReference type="OrthoDB" id="5462484at2"/>
<keyword evidence="3" id="KW-0732">Signal</keyword>
<evidence type="ECO:0000256" key="1">
    <source>
        <dbReference type="ARBA" id="ARBA00004442"/>
    </source>
</evidence>
<evidence type="ECO:0000256" key="3">
    <source>
        <dbReference type="ARBA" id="ARBA00022729"/>
    </source>
</evidence>
<dbReference type="Pfam" id="PF06629">
    <property type="entry name" value="MipA"/>
    <property type="match status" value="1"/>
</dbReference>
<evidence type="ECO:0000256" key="5">
    <source>
        <dbReference type="ARBA" id="ARBA00023237"/>
    </source>
</evidence>
<evidence type="ECO:0000256" key="2">
    <source>
        <dbReference type="ARBA" id="ARBA00005722"/>
    </source>
</evidence>
<dbReference type="PANTHER" id="PTHR38776">
    <property type="entry name" value="MLTA-INTERACTING PROTEIN-RELATED"/>
    <property type="match status" value="1"/>
</dbReference>
<name>A0A4U1LAI1_9SPHN</name>
<organism evidence="6 7">
    <name type="scientific">Sphingomonas baiyangensis</name>
    <dbReference type="NCBI Taxonomy" id="2572576"/>
    <lineage>
        <taxon>Bacteria</taxon>
        <taxon>Pseudomonadati</taxon>
        <taxon>Pseudomonadota</taxon>
        <taxon>Alphaproteobacteria</taxon>
        <taxon>Sphingomonadales</taxon>
        <taxon>Sphingomonadaceae</taxon>
        <taxon>Sphingomonas</taxon>
    </lineage>
</organism>
<dbReference type="InterPro" id="IPR010583">
    <property type="entry name" value="MipA"/>
</dbReference>
<keyword evidence="5" id="KW-0998">Cell outer membrane</keyword>
<dbReference type="AlphaFoldDB" id="A0A4U1LAI1"/>
<dbReference type="Proteomes" id="UP000309138">
    <property type="component" value="Unassembled WGS sequence"/>
</dbReference>
<comment type="similarity">
    <text evidence="2">Belongs to the MipA/OmpV family.</text>
</comment>
<evidence type="ECO:0000256" key="4">
    <source>
        <dbReference type="ARBA" id="ARBA00023136"/>
    </source>
</evidence>